<protein>
    <submittedName>
        <fullName evidence="1">Uncharacterized protein</fullName>
    </submittedName>
</protein>
<proteinExistence type="predicted"/>
<evidence type="ECO:0000313" key="2">
    <source>
        <dbReference type="Proteomes" id="UP001138540"/>
    </source>
</evidence>
<evidence type="ECO:0000313" key="1">
    <source>
        <dbReference type="EMBL" id="MBB5985969.1"/>
    </source>
</evidence>
<accession>A0ABR6NFA0</accession>
<keyword evidence="2" id="KW-1185">Reference proteome</keyword>
<gene>
    <name evidence="1" type="ORF">HNP60_001943</name>
</gene>
<dbReference type="EMBL" id="JACHKA010000001">
    <property type="protein sequence ID" value="MBB5985969.1"/>
    <property type="molecule type" value="Genomic_DNA"/>
</dbReference>
<organism evidence="1 2">
    <name type="scientific">Sphingobium lignivorans</name>
    <dbReference type="NCBI Taxonomy" id="2735886"/>
    <lineage>
        <taxon>Bacteria</taxon>
        <taxon>Pseudomonadati</taxon>
        <taxon>Pseudomonadota</taxon>
        <taxon>Alphaproteobacteria</taxon>
        <taxon>Sphingomonadales</taxon>
        <taxon>Sphingomonadaceae</taxon>
        <taxon>Sphingobium</taxon>
    </lineage>
</organism>
<reference evidence="1 2" key="1">
    <citation type="submission" date="2020-08" db="EMBL/GenBank/DDBJ databases">
        <title>Exploring microbial biodiversity for novel pathways involved in the catabolism of aromatic compounds derived from lignin.</title>
        <authorList>
            <person name="Elkins J."/>
        </authorList>
    </citation>
    <scope>NUCLEOTIDE SEQUENCE [LARGE SCALE GENOMIC DNA]</scope>
    <source>
        <strain evidence="1 2">B1D3A</strain>
    </source>
</reference>
<name>A0ABR6NFA0_9SPHN</name>
<sequence length="68" mass="7526">MSGETHLDRVQQVATETRHFFEKAYPHITPADLERIGAFAADLMALRLTGETLAASTPQPAVRRETFG</sequence>
<comment type="caution">
    <text evidence="1">The sequence shown here is derived from an EMBL/GenBank/DDBJ whole genome shotgun (WGS) entry which is preliminary data.</text>
</comment>
<dbReference type="Proteomes" id="UP001138540">
    <property type="component" value="Unassembled WGS sequence"/>
</dbReference>
<dbReference type="RefSeq" id="WP_184152973.1">
    <property type="nucleotide sequence ID" value="NZ_JACHKA010000001.1"/>
</dbReference>